<dbReference type="RefSeq" id="XP_013333913.1">
    <property type="nucleotide sequence ID" value="XM_013478459.1"/>
</dbReference>
<dbReference type="VEuPathDB" id="ToxoDB:EMWEY_00033030"/>
<dbReference type="InterPro" id="IPR025257">
    <property type="entry name" value="MINDY-3/4_CD"/>
</dbReference>
<dbReference type="GeneID" id="25337289"/>
<dbReference type="InterPro" id="IPR003903">
    <property type="entry name" value="UIM_dom"/>
</dbReference>
<dbReference type="GO" id="GO:0006508">
    <property type="term" value="P:proteolysis"/>
    <property type="evidence" value="ECO:0007669"/>
    <property type="project" value="UniProtKB-KW"/>
</dbReference>
<name>U6M2G6_EIMMA</name>
<reference evidence="5" key="1">
    <citation type="submission" date="2013-10" db="EMBL/GenBank/DDBJ databases">
        <title>Genomic analysis of the causative agents of coccidiosis in chickens.</title>
        <authorList>
            <person name="Reid A.J."/>
            <person name="Blake D."/>
            <person name="Billington K."/>
            <person name="Browne H."/>
            <person name="Dunn M."/>
            <person name="Hung S."/>
            <person name="Kawahara F."/>
            <person name="Miranda-Saavedra D."/>
            <person name="Mourier T."/>
            <person name="Nagra H."/>
            <person name="Otto T.D."/>
            <person name="Rawlings N."/>
            <person name="Sanchez A."/>
            <person name="Sanders M."/>
            <person name="Subramaniam C."/>
            <person name="Tay Y."/>
            <person name="Dear P."/>
            <person name="Doerig C."/>
            <person name="Gruber A."/>
            <person name="Parkinson J."/>
            <person name="Shirley M."/>
            <person name="Wan K.L."/>
            <person name="Berriman M."/>
            <person name="Tomley F."/>
            <person name="Pain A."/>
        </authorList>
    </citation>
    <scope>NUCLEOTIDE SEQUENCE [LARGE SCALE GENOMIC DNA]</scope>
    <source>
        <strain evidence="5">Weybridge</strain>
    </source>
</reference>
<gene>
    <name evidence="5" type="ORF">EMWEY_00033030</name>
</gene>
<sequence length="543" mass="58754">MPPKEFVRPRATSPEVLRLVEAAGEMDRQQLQQQQEHQQALQQQQQQQQQREQQQNDFDVDDVELQRALEASLRESTAPSDSLPAAAAPAAAAPPPAPRQLSAAEFMALLPEDDDLTDLLQPPPPRSSSSSTFPLSRSSNNSSSNKLPEDRFRVPQEWIDEEERRGCCCCCRPFSSSSSRRRNSVSADGSAATGAPQQQQERFKCCSCVTSTVGDAAAAAPAADVLTEEEQRASFEASTLPLQQQQRRELLLLLFGEGNDREIDKEDLARWLAHPIAFAADCPEAMRGVPGGVDGAAGGAAAGAAATAAASCEDWGLVQVHGGPCGVLAALQCFVLRSLLFSRFRAAKRLQHQQQQQQQQPLRLHPCLLQRQHALAEAVAAVLYQCTDSSVYKVAALLPSPQQQQQQQHYNLPKGSAASAAAPAADVDSLQVYVREIIGIKEVMRFYFLHFNVLLYSPGAALSLLASVVLTRGPQRVRADMDPPSRALVGVYGHCMQEALNLLLQGAASSNVCDGAAMIGEASLGGVYKRPVVGFLSEMEVLR</sequence>
<organism evidence="5 6">
    <name type="scientific">Eimeria maxima</name>
    <name type="common">Coccidian parasite</name>
    <dbReference type="NCBI Taxonomy" id="5804"/>
    <lineage>
        <taxon>Eukaryota</taxon>
        <taxon>Sar</taxon>
        <taxon>Alveolata</taxon>
        <taxon>Apicomplexa</taxon>
        <taxon>Conoidasida</taxon>
        <taxon>Coccidia</taxon>
        <taxon>Eucoccidiorida</taxon>
        <taxon>Eimeriorina</taxon>
        <taxon>Eimeriidae</taxon>
        <taxon>Eimeria</taxon>
    </lineage>
</organism>
<dbReference type="OMA" id="CEVGDRY"/>
<dbReference type="InterPro" id="IPR039785">
    <property type="entry name" value="MINY3/4"/>
</dbReference>
<dbReference type="Pfam" id="PF13898">
    <property type="entry name" value="MINDY-3_4_CD"/>
    <property type="match status" value="1"/>
</dbReference>
<feature type="region of interest" description="Disordered" evidence="2">
    <location>
        <begin position="26"/>
        <end position="149"/>
    </location>
</feature>
<protein>
    <recommendedName>
        <fullName evidence="4">Deubiquitinating enzyme MINDY-3/4 conserved domain-containing protein</fullName>
    </recommendedName>
</protein>
<reference evidence="5" key="2">
    <citation type="submission" date="2013-10" db="EMBL/GenBank/DDBJ databases">
        <authorList>
            <person name="Aslett M."/>
        </authorList>
    </citation>
    <scope>NUCLEOTIDE SEQUENCE [LARGE SCALE GENOMIC DNA]</scope>
    <source>
        <strain evidence="5">Weybridge</strain>
    </source>
</reference>
<dbReference type="SMART" id="SM01174">
    <property type="entry name" value="DUF4205"/>
    <property type="match status" value="1"/>
</dbReference>
<keyword evidence="3" id="KW-1133">Transmembrane helix</keyword>
<evidence type="ECO:0000259" key="4">
    <source>
        <dbReference type="SMART" id="SM01174"/>
    </source>
</evidence>
<dbReference type="OrthoDB" id="10263628at2759"/>
<dbReference type="AlphaFoldDB" id="U6M2G6"/>
<accession>U6M2G6</accession>
<feature type="transmembrane region" description="Helical" evidence="3">
    <location>
        <begin position="447"/>
        <end position="471"/>
    </location>
</feature>
<feature type="compositionally biased region" description="Low complexity" evidence="2">
    <location>
        <begin position="29"/>
        <end position="55"/>
    </location>
</feature>
<evidence type="ECO:0000256" key="1">
    <source>
        <dbReference type="ARBA" id="ARBA00011074"/>
    </source>
</evidence>
<evidence type="ECO:0000313" key="5">
    <source>
        <dbReference type="EMBL" id="CDJ57263.1"/>
    </source>
</evidence>
<evidence type="ECO:0000256" key="3">
    <source>
        <dbReference type="SAM" id="Phobius"/>
    </source>
</evidence>
<dbReference type="EMBL" id="HG719246">
    <property type="protein sequence ID" value="CDJ57263.1"/>
    <property type="molecule type" value="Genomic_DNA"/>
</dbReference>
<dbReference type="PANTHER" id="PTHR12473">
    <property type="entry name" value="UBIQUITIN CARBOXYL-TERMINAL HYDROLASE MINDY-4-RELATED"/>
    <property type="match status" value="1"/>
</dbReference>
<keyword evidence="6" id="KW-1185">Reference proteome</keyword>
<proteinExistence type="inferred from homology"/>
<evidence type="ECO:0000313" key="6">
    <source>
        <dbReference type="Proteomes" id="UP000030763"/>
    </source>
</evidence>
<dbReference type="PROSITE" id="PS50330">
    <property type="entry name" value="UIM"/>
    <property type="match status" value="1"/>
</dbReference>
<dbReference type="GO" id="GO:0071108">
    <property type="term" value="P:protein K48-linked deubiquitination"/>
    <property type="evidence" value="ECO:0007669"/>
    <property type="project" value="InterPro"/>
</dbReference>
<keyword evidence="3" id="KW-0812">Transmembrane</keyword>
<comment type="similarity">
    <text evidence="1">Belongs to the MINDY deubiquitinase family. FAM188 subfamily.</text>
</comment>
<dbReference type="Proteomes" id="UP000030763">
    <property type="component" value="Unassembled WGS sequence"/>
</dbReference>
<dbReference type="GO" id="GO:1990380">
    <property type="term" value="F:K48-linked deubiquitinase activity"/>
    <property type="evidence" value="ECO:0007669"/>
    <property type="project" value="InterPro"/>
</dbReference>
<feature type="domain" description="Deubiquitinating enzyme MINDY-3/4 conserved" evidence="4">
    <location>
        <begin position="286"/>
        <end position="541"/>
    </location>
</feature>
<feature type="compositionally biased region" description="Low complexity" evidence="2">
    <location>
        <begin position="127"/>
        <end position="145"/>
    </location>
</feature>
<dbReference type="PANTHER" id="PTHR12473:SF8">
    <property type="entry name" value="UBIQUITIN CARBOXYL-TERMINAL HYDROLASE MINDY-4-RELATED"/>
    <property type="match status" value="1"/>
</dbReference>
<keyword evidence="3" id="KW-0472">Membrane</keyword>
<dbReference type="GO" id="GO:0004843">
    <property type="term" value="F:cysteine-type deubiquitinase activity"/>
    <property type="evidence" value="ECO:0007669"/>
    <property type="project" value="UniProtKB-EC"/>
</dbReference>
<evidence type="ECO:0000256" key="2">
    <source>
        <dbReference type="SAM" id="MobiDB-lite"/>
    </source>
</evidence>
<feature type="region of interest" description="Disordered" evidence="2">
    <location>
        <begin position="175"/>
        <end position="196"/>
    </location>
</feature>